<sequence>MKPSNQLTAFLKSENEWLPSLSIDCVIFGFHNGELKVLLLKYHNVDALALPGGFVRQEESIDEAAGRILLERTGMADIYLEQFHIFGQKDRQNHLFNKTIIEAQGILLPAGHWFIRRYVSVGYYALVEFSKVVPAPDYLSDSIDWYDVQALPPLLLDHRQIIQKALDTLRTLLAHNPAGFSRRAAPLLPETFTMADLQQLYETILGQKLLRTNFQRKMLSLEVLERVDKKWTGGAHKAPYLYRFTPHP</sequence>
<dbReference type="EMBL" id="BAABHD010000029">
    <property type="protein sequence ID" value="GAA4456751.1"/>
    <property type="molecule type" value="Genomic_DNA"/>
</dbReference>
<dbReference type="Gene3D" id="1.10.10.10">
    <property type="entry name" value="Winged helix-like DNA-binding domain superfamily/Winged helix DNA-binding domain"/>
    <property type="match status" value="1"/>
</dbReference>
<dbReference type="Pfam" id="PF00293">
    <property type="entry name" value="NUDIX"/>
    <property type="match status" value="1"/>
</dbReference>
<dbReference type="InterPro" id="IPR054105">
    <property type="entry name" value="WHD_NrtR"/>
</dbReference>
<dbReference type="SUPFAM" id="SSF55811">
    <property type="entry name" value="Nudix"/>
    <property type="match status" value="1"/>
</dbReference>
<name>A0ABP8MY38_9BACT</name>
<dbReference type="Proteomes" id="UP001501175">
    <property type="component" value="Unassembled WGS sequence"/>
</dbReference>
<dbReference type="RefSeq" id="WP_345244196.1">
    <property type="nucleotide sequence ID" value="NZ_BAABHD010000029.1"/>
</dbReference>
<keyword evidence="4" id="KW-1185">Reference proteome</keyword>
<evidence type="ECO:0000313" key="4">
    <source>
        <dbReference type="Proteomes" id="UP001501175"/>
    </source>
</evidence>
<dbReference type="InterPro" id="IPR015797">
    <property type="entry name" value="NUDIX_hydrolase-like_dom_sf"/>
</dbReference>
<evidence type="ECO:0000259" key="1">
    <source>
        <dbReference type="Pfam" id="PF00293"/>
    </source>
</evidence>
<dbReference type="SUPFAM" id="SSF46785">
    <property type="entry name" value="Winged helix' DNA-binding domain"/>
    <property type="match status" value="1"/>
</dbReference>
<dbReference type="Gene3D" id="3.90.79.10">
    <property type="entry name" value="Nucleoside Triphosphate Pyrophosphohydrolase"/>
    <property type="match status" value="1"/>
</dbReference>
<gene>
    <name evidence="3" type="ORF">GCM10023189_26470</name>
</gene>
<feature type="domain" description="NrtR DNA-binding winged helix" evidence="2">
    <location>
        <begin position="187"/>
        <end position="244"/>
    </location>
</feature>
<protein>
    <submittedName>
        <fullName evidence="3">NUDIX domain-containing protein</fullName>
    </submittedName>
</protein>
<evidence type="ECO:0000259" key="2">
    <source>
        <dbReference type="Pfam" id="PF21906"/>
    </source>
</evidence>
<accession>A0ABP8MY38</accession>
<dbReference type="CDD" id="cd18873">
    <property type="entry name" value="NUDIX_NadM_like"/>
    <property type="match status" value="1"/>
</dbReference>
<dbReference type="PANTHER" id="PTHR43736:SF4">
    <property type="entry name" value="SLR1690 PROTEIN"/>
    <property type="match status" value="1"/>
</dbReference>
<comment type="caution">
    <text evidence="3">The sequence shown here is derived from an EMBL/GenBank/DDBJ whole genome shotgun (WGS) entry which is preliminary data.</text>
</comment>
<dbReference type="PANTHER" id="PTHR43736">
    <property type="entry name" value="ADP-RIBOSE PYROPHOSPHATASE"/>
    <property type="match status" value="1"/>
</dbReference>
<dbReference type="Pfam" id="PF21906">
    <property type="entry name" value="WHD_NrtR"/>
    <property type="match status" value="1"/>
</dbReference>
<dbReference type="InterPro" id="IPR000086">
    <property type="entry name" value="NUDIX_hydrolase_dom"/>
</dbReference>
<evidence type="ECO:0000313" key="3">
    <source>
        <dbReference type="EMBL" id="GAA4456751.1"/>
    </source>
</evidence>
<feature type="domain" description="Nudix hydrolase" evidence="1">
    <location>
        <begin position="23"/>
        <end position="162"/>
    </location>
</feature>
<proteinExistence type="predicted"/>
<organism evidence="3 4">
    <name type="scientific">Nibrella saemangeumensis</name>
    <dbReference type="NCBI Taxonomy" id="1084526"/>
    <lineage>
        <taxon>Bacteria</taxon>
        <taxon>Pseudomonadati</taxon>
        <taxon>Bacteroidota</taxon>
        <taxon>Cytophagia</taxon>
        <taxon>Cytophagales</taxon>
        <taxon>Spirosomataceae</taxon>
        <taxon>Nibrella</taxon>
    </lineage>
</organism>
<dbReference type="InterPro" id="IPR036390">
    <property type="entry name" value="WH_DNA-bd_sf"/>
</dbReference>
<dbReference type="InterPro" id="IPR036388">
    <property type="entry name" value="WH-like_DNA-bd_sf"/>
</dbReference>
<reference evidence="4" key="1">
    <citation type="journal article" date="2019" name="Int. J. Syst. Evol. Microbiol.">
        <title>The Global Catalogue of Microorganisms (GCM) 10K type strain sequencing project: providing services to taxonomists for standard genome sequencing and annotation.</title>
        <authorList>
            <consortium name="The Broad Institute Genomics Platform"/>
            <consortium name="The Broad Institute Genome Sequencing Center for Infectious Disease"/>
            <person name="Wu L."/>
            <person name="Ma J."/>
        </authorList>
    </citation>
    <scope>NUCLEOTIDE SEQUENCE [LARGE SCALE GENOMIC DNA]</scope>
    <source>
        <strain evidence="4">JCM 17927</strain>
    </source>
</reference>